<dbReference type="GO" id="GO:0005886">
    <property type="term" value="C:plasma membrane"/>
    <property type="evidence" value="ECO:0007669"/>
    <property type="project" value="UniProtKB-SubCell"/>
</dbReference>
<keyword evidence="13" id="KW-0472">Membrane</keyword>
<name>M7ZU24_TRIUA</name>
<dbReference type="GO" id="GO:0002758">
    <property type="term" value="P:innate immune response-activating signaling pathway"/>
    <property type="evidence" value="ECO:0007669"/>
    <property type="project" value="UniProtKB-ARBA"/>
</dbReference>
<dbReference type="InterPro" id="IPR041118">
    <property type="entry name" value="Rx_N"/>
</dbReference>
<dbReference type="OMA" id="FSEDNEM"/>
<evidence type="ECO:0000256" key="11">
    <source>
        <dbReference type="ARBA" id="ARBA00022989"/>
    </source>
</evidence>
<dbReference type="InterPro" id="IPR038005">
    <property type="entry name" value="RX-like_CC"/>
</dbReference>
<organism evidence="14">
    <name type="scientific">Triticum urartu</name>
    <name type="common">Red wild einkorn</name>
    <name type="synonym">Crithodium urartu</name>
    <dbReference type="NCBI Taxonomy" id="4572"/>
    <lineage>
        <taxon>Eukaryota</taxon>
        <taxon>Viridiplantae</taxon>
        <taxon>Streptophyta</taxon>
        <taxon>Embryophyta</taxon>
        <taxon>Tracheophyta</taxon>
        <taxon>Spermatophyta</taxon>
        <taxon>Magnoliopsida</taxon>
        <taxon>Liliopsida</taxon>
        <taxon>Poales</taxon>
        <taxon>Poaceae</taxon>
        <taxon>BOP clade</taxon>
        <taxon>Pooideae</taxon>
        <taxon>Triticodae</taxon>
        <taxon>Triticeae</taxon>
        <taxon>Triticinae</taxon>
        <taxon>Triticum</taxon>
    </lineage>
</organism>
<evidence type="ECO:0000256" key="4">
    <source>
        <dbReference type="ARBA" id="ARBA00022679"/>
    </source>
</evidence>
<dbReference type="EMBL" id="KD028876">
    <property type="protein sequence ID" value="EMS66703.1"/>
    <property type="molecule type" value="Genomic_DNA"/>
</dbReference>
<dbReference type="Gene3D" id="1.10.8.430">
    <property type="entry name" value="Helical domain of apoptotic protease-activating factors"/>
    <property type="match status" value="1"/>
</dbReference>
<evidence type="ECO:0000256" key="6">
    <source>
        <dbReference type="ARBA" id="ARBA00022737"/>
    </source>
</evidence>
<dbReference type="eggNOG" id="KOG4658">
    <property type="taxonomic scope" value="Eukaryota"/>
</dbReference>
<dbReference type="FunFam" id="3.40.50.300:FF:001091">
    <property type="entry name" value="Probable disease resistance protein At1g61300"/>
    <property type="match status" value="1"/>
</dbReference>
<dbReference type="Pfam" id="PF23559">
    <property type="entry name" value="WHD_DRP"/>
    <property type="match status" value="1"/>
</dbReference>
<evidence type="ECO:0000256" key="1">
    <source>
        <dbReference type="ARBA" id="ARBA00004162"/>
    </source>
</evidence>
<accession>M7ZU24</accession>
<evidence type="ECO:0000256" key="10">
    <source>
        <dbReference type="ARBA" id="ARBA00022840"/>
    </source>
</evidence>
<dbReference type="InterPro" id="IPR000719">
    <property type="entry name" value="Prot_kinase_dom"/>
</dbReference>
<evidence type="ECO:0000313" key="14">
    <source>
        <dbReference type="EMBL" id="EMS66703.1"/>
    </source>
</evidence>
<dbReference type="FunFam" id="1.10.10.10:FF:000322">
    <property type="entry name" value="Probable disease resistance protein At1g63360"/>
    <property type="match status" value="1"/>
</dbReference>
<keyword evidence="5" id="KW-0812">Transmembrane</keyword>
<evidence type="ECO:0000256" key="5">
    <source>
        <dbReference type="ARBA" id="ARBA00022692"/>
    </source>
</evidence>
<dbReference type="InterPro" id="IPR011009">
    <property type="entry name" value="Kinase-like_dom_sf"/>
</dbReference>
<dbReference type="SUPFAM" id="SSF56112">
    <property type="entry name" value="Protein kinase-like (PK-like)"/>
    <property type="match status" value="1"/>
</dbReference>
<evidence type="ECO:0000256" key="13">
    <source>
        <dbReference type="ARBA" id="ARBA00023136"/>
    </source>
</evidence>
<dbReference type="PRINTS" id="PR00364">
    <property type="entry name" value="DISEASERSIST"/>
</dbReference>
<comment type="subcellular location">
    <subcellularLocation>
        <location evidence="1">Cell membrane</location>
        <topology evidence="1">Single-pass membrane protein</topology>
    </subcellularLocation>
</comment>
<sequence>MTDGGQDNELAALEKVLLDKSADPVDLPFSLLKAITGNFSEDNEIGSGGFGAVYKGVLPSGRTVAVKKLFEMYEILDKNFASEVTCLAGVRHKNTVRFLGYCSETQQVLMPYDGKRVLADVRHRLLCFEYMPKGCLADYLPDAACRFQWITRYQIIKGVCEGVHYLHKQRIIHMDLKPQNVLLDDNMLPRITDFGLSRRLSESKSRAITENKHGTMGYMAPEFINKGEITFKTDIYSLGVIIMEILMGHKDYSNVKEIVESWTNKFRTSESQTALEQVKVCAEIGIKCMNYDPKNRPATWFIISGILGDVEISNWSITSDVATSTEGQIGFASKLVDELKLMDDSAAASELQPSALEVEQEDGKVSLESKGKATTVIVATGVMSTLSAKLAKLMGDEYIKRKEVRKQASFLKKELSTINAVLEQLELMDELAPALKNWRDDVREISYDMENCIDDFMRQFGGEDAEASFVGEAAELHKRLCELHRIANQMEELRTLVVEANARRESYKIDDCKPSFVGVDPRLSAVYQEATSLVGIDGPRGEVANWLMDTQKKLKVVSVVGFGGLGKTTLSKQVYDKIRGHFKSVAFISVSQKPDMRVLLNRLQLKLGISVSSHDCGFEDIIEELRKYLADKRYLIVLDDLWDQSAWNTISLAFPENGNGSRIIVTTRVEDVASVACHNDHKCIYTMKPLNEQNSRMLFSNRVFGSEVVCPPYLKDVAAEILKKCGGLPLAIITIASLLATQVRSRKHWESIRKSLGAQSATNPSLKEMNNILNLSYTHLPLHLRACFLYLGMYPEDHIIWRDHLVRQWIAEGFVSSLHGSDLEDIGRSYFNELVNRSMIQPSKTEYGEVLSCTVHDMMLDLILIKCVEDNFLSVAYNSEDMARLMHGCKYNVRRLSLSSMAIGGATYEYDMAIAARLPQVRSFILFENPIPPFLWFKYLRVLIIVRGKDIVDLTAISQLFQLRCVMVRVDGKIELPTELGKLVYLETLDIQKCRLVKSIPSDIVHLPRLSYLGLPNCTDLPEGIENMKSLRTLQEFDLEKISLKYIMDLSELTNLRELSVRKEFSLGTQKVDALAFSIGKLRNLECLRIFGCHLESENLQVGSLSNPFQHMERLCMRTWWFCRVPKWMDGLHCLRVLELQVEETSTEEIHLLGELPSLVYLNFGAGKIPAERAILGTGLFLVLEYFYCSSRKDITAYLGFEAGAMPNLRILCLSVVHWGGTIPVGMEHLLHLEEIRLDGAFHDVVCAFKEASLVHPNRPSVSRSVFFRTGLKPGNNGKMVVTASSYHWCKLYGPSWMKLFCVTMSLNIATTQAFEQGAALPIK</sequence>
<dbReference type="PROSITE" id="PS00107">
    <property type="entry name" value="PROTEIN_KINASE_ATP"/>
    <property type="match status" value="1"/>
</dbReference>
<evidence type="ECO:0000256" key="9">
    <source>
        <dbReference type="ARBA" id="ARBA00022821"/>
    </source>
</evidence>
<evidence type="ECO:0000256" key="3">
    <source>
        <dbReference type="ARBA" id="ARBA00022614"/>
    </source>
</evidence>
<dbReference type="Pfam" id="PF00069">
    <property type="entry name" value="Pkinase"/>
    <property type="match status" value="1"/>
</dbReference>
<dbReference type="InterPro" id="IPR032675">
    <property type="entry name" value="LRR_dom_sf"/>
</dbReference>
<dbReference type="SUPFAM" id="SSF52058">
    <property type="entry name" value="L domain-like"/>
    <property type="match status" value="1"/>
</dbReference>
<dbReference type="GO" id="GO:0009626">
    <property type="term" value="P:plant-type hypersensitive response"/>
    <property type="evidence" value="ECO:0007669"/>
    <property type="project" value="UniProtKB-ARBA"/>
</dbReference>
<dbReference type="Gene3D" id="1.20.5.4130">
    <property type="match status" value="1"/>
</dbReference>
<dbReference type="SMART" id="SM00220">
    <property type="entry name" value="S_TKc"/>
    <property type="match status" value="1"/>
</dbReference>
<proteinExistence type="inferred from homology"/>
<evidence type="ECO:0000256" key="2">
    <source>
        <dbReference type="ARBA" id="ARBA00008894"/>
    </source>
</evidence>
<keyword evidence="3" id="KW-0433">Leucine-rich repeat</keyword>
<dbReference type="Pfam" id="PF23598">
    <property type="entry name" value="LRR_14"/>
    <property type="match status" value="1"/>
</dbReference>
<dbReference type="PROSITE" id="PS50011">
    <property type="entry name" value="PROTEIN_KINASE_DOM"/>
    <property type="match status" value="1"/>
</dbReference>
<dbReference type="InterPro" id="IPR008271">
    <property type="entry name" value="Ser/Thr_kinase_AS"/>
</dbReference>
<evidence type="ECO:0000256" key="7">
    <source>
        <dbReference type="ARBA" id="ARBA00022741"/>
    </source>
</evidence>
<dbReference type="InterPro" id="IPR058922">
    <property type="entry name" value="WHD_DRP"/>
</dbReference>
<dbReference type="Pfam" id="PF00931">
    <property type="entry name" value="NB-ARC"/>
    <property type="match status" value="1"/>
</dbReference>
<dbReference type="GO" id="GO:0005524">
    <property type="term" value="F:ATP binding"/>
    <property type="evidence" value="ECO:0007669"/>
    <property type="project" value="UniProtKB-UniRule"/>
</dbReference>
<dbReference type="InterPro" id="IPR002182">
    <property type="entry name" value="NB-ARC"/>
</dbReference>
<keyword evidence="11" id="KW-1133">Transmembrane helix</keyword>
<dbReference type="InterPro" id="IPR017441">
    <property type="entry name" value="Protein_kinase_ATP_BS"/>
</dbReference>
<dbReference type="FunFam" id="1.10.510.10:FF:000870">
    <property type="entry name" value="OSJNBa0016N04.16-like protein"/>
    <property type="match status" value="1"/>
</dbReference>
<dbReference type="Pfam" id="PF18052">
    <property type="entry name" value="Rx_N"/>
    <property type="match status" value="1"/>
</dbReference>
<keyword evidence="6" id="KW-0677">Repeat</keyword>
<dbReference type="GO" id="GO:0004672">
    <property type="term" value="F:protein kinase activity"/>
    <property type="evidence" value="ECO:0007669"/>
    <property type="project" value="InterPro"/>
</dbReference>
<evidence type="ECO:0000256" key="8">
    <source>
        <dbReference type="ARBA" id="ARBA00022777"/>
    </source>
</evidence>
<keyword evidence="7" id="KW-0547">Nucleotide-binding</keyword>
<dbReference type="Gene3D" id="3.80.10.10">
    <property type="entry name" value="Ribonuclease Inhibitor"/>
    <property type="match status" value="1"/>
</dbReference>
<dbReference type="InterPro" id="IPR055414">
    <property type="entry name" value="LRR_R13L4/SHOC2-like"/>
</dbReference>
<comment type="similarity">
    <text evidence="2">Belongs to the disease resistance NB-LRR family.</text>
</comment>
<dbReference type="PANTHER" id="PTHR45707">
    <property type="entry name" value="C2 CALCIUM/LIPID-BINDING PLANT PHOSPHORIBOSYLTRANSFERASE FAMILY PROTEIN"/>
    <property type="match status" value="1"/>
</dbReference>
<dbReference type="InterPro" id="IPR042197">
    <property type="entry name" value="Apaf_helical"/>
</dbReference>
<dbReference type="SUPFAM" id="SSF52540">
    <property type="entry name" value="P-loop containing nucleoside triphosphate hydrolases"/>
    <property type="match status" value="1"/>
</dbReference>
<dbReference type="GO" id="GO:0043531">
    <property type="term" value="F:ADP binding"/>
    <property type="evidence" value="ECO:0007669"/>
    <property type="project" value="InterPro"/>
</dbReference>
<dbReference type="CDD" id="cd14798">
    <property type="entry name" value="RX-CC_like"/>
    <property type="match status" value="1"/>
</dbReference>
<reference evidence="14" key="1">
    <citation type="journal article" date="2013" name="Nature">
        <title>Draft genome of the wheat A-genome progenitor Triticum urartu.</title>
        <authorList>
            <person name="Ling H.Q."/>
            <person name="Zhao S."/>
            <person name="Liu D."/>
            <person name="Wang J."/>
            <person name="Sun H."/>
            <person name="Zhang C."/>
            <person name="Fan H."/>
            <person name="Li D."/>
            <person name="Dong L."/>
            <person name="Tao Y."/>
            <person name="Gao C."/>
            <person name="Wu H."/>
            <person name="Li Y."/>
            <person name="Cui Y."/>
            <person name="Guo X."/>
            <person name="Zheng S."/>
            <person name="Wang B."/>
            <person name="Yu K."/>
            <person name="Liang Q."/>
            <person name="Yang W."/>
            <person name="Lou X."/>
            <person name="Chen J."/>
            <person name="Feng M."/>
            <person name="Jian J."/>
            <person name="Zhang X."/>
            <person name="Luo G."/>
            <person name="Jiang Y."/>
            <person name="Liu J."/>
            <person name="Wang Z."/>
            <person name="Sha Y."/>
            <person name="Zhang B."/>
            <person name="Wu H."/>
            <person name="Tang D."/>
            <person name="Shen Q."/>
            <person name="Xue P."/>
            <person name="Zou S."/>
            <person name="Wang X."/>
            <person name="Liu X."/>
            <person name="Wang F."/>
            <person name="Yang Y."/>
            <person name="An X."/>
            <person name="Dong Z."/>
            <person name="Zhang K."/>
            <person name="Zhang X."/>
            <person name="Luo M.C."/>
            <person name="Dvorak J."/>
            <person name="Tong Y."/>
            <person name="Wang J."/>
            <person name="Yang H."/>
            <person name="Li Z."/>
            <person name="Wang D."/>
            <person name="Zhang A."/>
            <person name="Wang J."/>
        </authorList>
    </citation>
    <scope>NUCLEOTIDE SEQUENCE</scope>
</reference>
<keyword evidence="8" id="KW-0418">Kinase</keyword>
<gene>
    <name evidence="14" type="ORF">TRIUR3_09846</name>
</gene>
<protein>
    <submittedName>
        <fullName evidence="14">Disease resistance protein RPM1</fullName>
    </submittedName>
</protein>
<dbReference type="STRING" id="4572.M7ZU24"/>
<keyword evidence="4" id="KW-0808">Transferase</keyword>
<keyword evidence="10" id="KW-0067">ATP-binding</keyword>
<dbReference type="PANTHER" id="PTHR45707:SF70">
    <property type="entry name" value="PROTEIN KINASE DOMAIN-CONTAINING PROTEIN"/>
    <property type="match status" value="1"/>
</dbReference>
<keyword evidence="9" id="KW-0611">Plant defense</keyword>
<dbReference type="Gene3D" id="3.30.200.20">
    <property type="entry name" value="Phosphorylase Kinase, domain 1"/>
    <property type="match status" value="1"/>
</dbReference>
<dbReference type="PROSITE" id="PS00108">
    <property type="entry name" value="PROTEIN_KINASE_ST"/>
    <property type="match status" value="1"/>
</dbReference>
<keyword evidence="12" id="KW-0175">Coiled coil</keyword>
<dbReference type="Gene3D" id="1.10.510.10">
    <property type="entry name" value="Transferase(Phosphotransferase) domain 1"/>
    <property type="match status" value="1"/>
</dbReference>
<dbReference type="GO" id="GO:0042742">
    <property type="term" value="P:defense response to bacterium"/>
    <property type="evidence" value="ECO:0007669"/>
    <property type="project" value="UniProtKB-ARBA"/>
</dbReference>
<dbReference type="Gene3D" id="3.40.50.300">
    <property type="entry name" value="P-loop containing nucleotide triphosphate hydrolases"/>
    <property type="match status" value="1"/>
</dbReference>
<dbReference type="Gene3D" id="1.10.10.10">
    <property type="entry name" value="Winged helix-like DNA-binding domain superfamily/Winged helix DNA-binding domain"/>
    <property type="match status" value="1"/>
</dbReference>
<dbReference type="FunFam" id="3.30.200.20:FF:000465">
    <property type="entry name" value="Cysteine-rich receptor-like protein kinase 6"/>
    <property type="match status" value="1"/>
</dbReference>
<dbReference type="InterPro" id="IPR027417">
    <property type="entry name" value="P-loop_NTPase"/>
</dbReference>
<dbReference type="InterPro" id="IPR036388">
    <property type="entry name" value="WH-like_DNA-bd_sf"/>
</dbReference>
<evidence type="ECO:0000256" key="12">
    <source>
        <dbReference type="ARBA" id="ARBA00023054"/>
    </source>
</evidence>